<organism evidence="4 5">
    <name type="scientific">Phytohabitans kaempferiae</name>
    <dbReference type="NCBI Taxonomy" id="1620943"/>
    <lineage>
        <taxon>Bacteria</taxon>
        <taxon>Bacillati</taxon>
        <taxon>Actinomycetota</taxon>
        <taxon>Actinomycetes</taxon>
        <taxon>Micromonosporales</taxon>
        <taxon>Micromonosporaceae</taxon>
    </lineage>
</organism>
<reference evidence="4 5" key="1">
    <citation type="submission" date="2024-09" db="EMBL/GenBank/DDBJ databases">
        <authorList>
            <person name="Sun Q."/>
            <person name="Mori K."/>
        </authorList>
    </citation>
    <scope>NUCLEOTIDE SEQUENCE [LARGE SCALE GENOMIC DNA]</scope>
    <source>
        <strain evidence="4 5">TBRC 3947</strain>
    </source>
</reference>
<gene>
    <name evidence="4" type="ORF">ACFFIA_20070</name>
</gene>
<evidence type="ECO:0000259" key="3">
    <source>
        <dbReference type="Pfam" id="PF01557"/>
    </source>
</evidence>
<feature type="domain" description="Fumarylacetoacetase-like C-terminal" evidence="3">
    <location>
        <begin position="73"/>
        <end position="276"/>
    </location>
</feature>
<protein>
    <submittedName>
        <fullName evidence="4">Fumarylacetoacetate hydrolase family protein</fullName>
    </submittedName>
</protein>
<dbReference type="SUPFAM" id="SSF56529">
    <property type="entry name" value="FAH"/>
    <property type="match status" value="1"/>
</dbReference>
<name>A0ABV6M5H8_9ACTN</name>
<dbReference type="InterPro" id="IPR051121">
    <property type="entry name" value="FAH"/>
</dbReference>
<keyword evidence="4" id="KW-0378">Hydrolase</keyword>
<accession>A0ABV6M5H8</accession>
<proteinExistence type="inferred from homology"/>
<dbReference type="EMBL" id="JBHLUH010000039">
    <property type="protein sequence ID" value="MFC0529962.1"/>
    <property type="molecule type" value="Genomic_DNA"/>
</dbReference>
<dbReference type="InterPro" id="IPR011234">
    <property type="entry name" value="Fumarylacetoacetase-like_C"/>
</dbReference>
<dbReference type="Proteomes" id="UP001589867">
    <property type="component" value="Unassembled WGS sequence"/>
</dbReference>
<dbReference type="InterPro" id="IPR036663">
    <property type="entry name" value="Fumarylacetoacetase_C_sf"/>
</dbReference>
<dbReference type="Pfam" id="PF01557">
    <property type="entry name" value="FAA_hydrolase"/>
    <property type="match status" value="1"/>
</dbReference>
<comment type="similarity">
    <text evidence="1">Belongs to the FAH family.</text>
</comment>
<evidence type="ECO:0000313" key="5">
    <source>
        <dbReference type="Proteomes" id="UP001589867"/>
    </source>
</evidence>
<comment type="caution">
    <text evidence="4">The sequence shown here is derived from an EMBL/GenBank/DDBJ whole genome shotgun (WGS) entry which is preliminary data.</text>
</comment>
<dbReference type="PANTHER" id="PTHR42796:SF4">
    <property type="entry name" value="FUMARYLACETOACETATE HYDROLASE DOMAIN-CONTAINING PROTEIN 2A"/>
    <property type="match status" value="1"/>
</dbReference>
<evidence type="ECO:0000256" key="1">
    <source>
        <dbReference type="ARBA" id="ARBA00010211"/>
    </source>
</evidence>
<dbReference type="PANTHER" id="PTHR42796">
    <property type="entry name" value="FUMARYLACETOACETATE HYDROLASE DOMAIN-CONTAINING PROTEIN 2A-RELATED"/>
    <property type="match status" value="1"/>
</dbReference>
<dbReference type="Gene3D" id="3.90.850.10">
    <property type="entry name" value="Fumarylacetoacetase-like, C-terminal domain"/>
    <property type="match status" value="1"/>
</dbReference>
<dbReference type="RefSeq" id="WP_377253040.1">
    <property type="nucleotide sequence ID" value="NZ_JBHLUH010000039.1"/>
</dbReference>
<evidence type="ECO:0000313" key="4">
    <source>
        <dbReference type="EMBL" id="MFC0529962.1"/>
    </source>
</evidence>
<dbReference type="GO" id="GO:0016787">
    <property type="term" value="F:hydrolase activity"/>
    <property type="evidence" value="ECO:0007669"/>
    <property type="project" value="UniProtKB-KW"/>
</dbReference>
<keyword evidence="5" id="KW-1185">Reference proteome</keyword>
<sequence>MRTANLGGRLVLVQGGRALDVASASGGAYGPDPQAVFDDWDGFRKWADSADFRAAEPFRSEDLGPPVPRPGQVFAIGVNYREHADESGYSADSRPVVFTKYRSCLTGPVAEVTLRGDRCDWEVELVVVIGRPAVEVPAADAWSYVAGVTVGQDISDRALQLDGERPQFSLGKSWPGFGPTGPVLVTPDELADPDDLALGCTLRGEVLQSSRTSRMIYGVPRLVEYLSAHCALAPGDLVFTGTPSGVGNARVPRRYLAAGDVLVSTVEGIGELRTTFVAPSV</sequence>
<evidence type="ECO:0000256" key="2">
    <source>
        <dbReference type="ARBA" id="ARBA00022723"/>
    </source>
</evidence>
<keyword evidence="2" id="KW-0479">Metal-binding</keyword>